<evidence type="ECO:0000256" key="7">
    <source>
        <dbReference type="SAM" id="SignalP"/>
    </source>
</evidence>
<keyword evidence="10" id="KW-1185">Reference proteome</keyword>
<dbReference type="EMBL" id="BMHF01000007">
    <property type="protein sequence ID" value="GGA37015.1"/>
    <property type="molecule type" value="Genomic_DNA"/>
</dbReference>
<evidence type="ECO:0000313" key="9">
    <source>
        <dbReference type="EMBL" id="GGA37015.1"/>
    </source>
</evidence>
<evidence type="ECO:0000256" key="2">
    <source>
        <dbReference type="ARBA" id="ARBA00022670"/>
    </source>
</evidence>
<evidence type="ECO:0000256" key="6">
    <source>
        <dbReference type="SAM" id="Coils"/>
    </source>
</evidence>
<dbReference type="PANTHER" id="PTHR47053">
    <property type="entry name" value="MUREIN DD-ENDOPEPTIDASE MEPH-RELATED"/>
    <property type="match status" value="1"/>
</dbReference>
<keyword evidence="5" id="KW-0788">Thiol protease</keyword>
<protein>
    <submittedName>
        <fullName evidence="9">Hydrolase</fullName>
    </submittedName>
</protein>
<dbReference type="Pfam" id="PF24568">
    <property type="entry name" value="CC_PcsB"/>
    <property type="match status" value="1"/>
</dbReference>
<feature type="signal peptide" evidence="7">
    <location>
        <begin position="1"/>
        <end position="26"/>
    </location>
</feature>
<dbReference type="InterPro" id="IPR057309">
    <property type="entry name" value="PcsB_CC"/>
</dbReference>
<evidence type="ECO:0000256" key="5">
    <source>
        <dbReference type="ARBA" id="ARBA00022807"/>
    </source>
</evidence>
<keyword evidence="4 9" id="KW-0378">Hydrolase</keyword>
<dbReference type="Gene3D" id="6.10.250.3150">
    <property type="match status" value="1"/>
</dbReference>
<dbReference type="InterPro" id="IPR000064">
    <property type="entry name" value="NLP_P60_dom"/>
</dbReference>
<accession>A0ABQ1G592</accession>
<evidence type="ECO:0000256" key="1">
    <source>
        <dbReference type="ARBA" id="ARBA00007074"/>
    </source>
</evidence>
<dbReference type="Gene3D" id="3.90.1720.10">
    <property type="entry name" value="endopeptidase domain like (from Nostoc punctiforme)"/>
    <property type="match status" value="1"/>
</dbReference>
<feature type="chain" id="PRO_5047044849" evidence="7">
    <location>
        <begin position="27"/>
        <end position="396"/>
    </location>
</feature>
<dbReference type="SUPFAM" id="SSF54001">
    <property type="entry name" value="Cysteine proteinases"/>
    <property type="match status" value="1"/>
</dbReference>
<feature type="coiled-coil region" evidence="6">
    <location>
        <begin position="174"/>
        <end position="201"/>
    </location>
</feature>
<feature type="domain" description="NlpC/P60" evidence="8">
    <location>
        <begin position="264"/>
        <end position="386"/>
    </location>
</feature>
<comment type="similarity">
    <text evidence="1">Belongs to the peptidase C40 family.</text>
</comment>
<dbReference type="InterPro" id="IPR051202">
    <property type="entry name" value="Peptidase_C40"/>
</dbReference>
<evidence type="ECO:0000313" key="10">
    <source>
        <dbReference type="Proteomes" id="UP000609323"/>
    </source>
</evidence>
<evidence type="ECO:0000256" key="4">
    <source>
        <dbReference type="ARBA" id="ARBA00022801"/>
    </source>
</evidence>
<dbReference type="GO" id="GO:0016787">
    <property type="term" value="F:hydrolase activity"/>
    <property type="evidence" value="ECO:0007669"/>
    <property type="project" value="UniProtKB-KW"/>
</dbReference>
<dbReference type="RefSeq" id="WP_094095645.1">
    <property type="nucleotide sequence ID" value="NZ_BMHF01000007.1"/>
</dbReference>
<dbReference type="InterPro" id="IPR038765">
    <property type="entry name" value="Papain-like_cys_pep_sf"/>
</dbReference>
<comment type="caution">
    <text evidence="9">The sequence shown here is derived from an EMBL/GenBank/DDBJ whole genome shotgun (WGS) entry which is preliminary data.</text>
</comment>
<keyword evidence="3 7" id="KW-0732">Signal</keyword>
<evidence type="ECO:0000256" key="3">
    <source>
        <dbReference type="ARBA" id="ARBA00022729"/>
    </source>
</evidence>
<sequence length="396" mass="44843">MSRVFSTLTILLVVICMIFTSGLAYASSELSDVQHKLKEVQQEKIASQQNLSDSKSEMNEIQKEVQASNEKLNHLDQYIGSVTDQMQLLVADIQREETNLTQIAQDLQEADSRIEQRNKRLAEKLRSLYMDGNVSYLDVLLNSTSFSDFIDRFQSLEEISRSDKDMLESNKQDKQLIAEKEVQLQQELAQVQQNYKTMQQKQTDLVSQKNKEAVNNVSYSQKQKHLENTAQSEMQNLQVLAEQEAALLQQEKELKALAESSSELATHASLQKVIHPLLGIKYVWGGTTTDGFDCSGFTRYVLAKYGVHLPRTSAEQSHFGDYISKDDLRTGDLVFFNTYGQPGTVTHVAIYIGNGQIANAVSTSVQINRLNDSYFGPRYLTARRVLSDKQYQAITK</sequence>
<name>A0ABQ1G592_9BACL</name>
<evidence type="ECO:0000259" key="8">
    <source>
        <dbReference type="PROSITE" id="PS51935"/>
    </source>
</evidence>
<dbReference type="Proteomes" id="UP000609323">
    <property type="component" value="Unassembled WGS sequence"/>
</dbReference>
<feature type="coiled-coil region" evidence="6">
    <location>
        <begin position="23"/>
        <end position="124"/>
    </location>
</feature>
<keyword evidence="6" id="KW-0175">Coiled coil</keyword>
<keyword evidence="2" id="KW-0645">Protease</keyword>
<dbReference type="PANTHER" id="PTHR47053:SF1">
    <property type="entry name" value="MUREIN DD-ENDOPEPTIDASE MEPH-RELATED"/>
    <property type="match status" value="1"/>
</dbReference>
<proteinExistence type="inferred from homology"/>
<dbReference type="Pfam" id="PF00877">
    <property type="entry name" value="NLPC_P60"/>
    <property type="match status" value="1"/>
</dbReference>
<reference evidence="10" key="1">
    <citation type="journal article" date="2019" name="Int. J. Syst. Evol. Microbiol.">
        <title>The Global Catalogue of Microorganisms (GCM) 10K type strain sequencing project: providing services to taxonomists for standard genome sequencing and annotation.</title>
        <authorList>
            <consortium name="The Broad Institute Genomics Platform"/>
            <consortium name="The Broad Institute Genome Sequencing Center for Infectious Disease"/>
            <person name="Wu L."/>
            <person name="Ma J."/>
        </authorList>
    </citation>
    <scope>NUCLEOTIDE SEQUENCE [LARGE SCALE GENOMIC DNA]</scope>
    <source>
        <strain evidence="10">CGMCC 1.15044</strain>
    </source>
</reference>
<gene>
    <name evidence="9" type="ORF">GCM10010917_22680</name>
</gene>
<organism evidence="9 10">
    <name type="scientific">Paenibacillus physcomitrellae</name>
    <dbReference type="NCBI Taxonomy" id="1619311"/>
    <lineage>
        <taxon>Bacteria</taxon>
        <taxon>Bacillati</taxon>
        <taxon>Bacillota</taxon>
        <taxon>Bacilli</taxon>
        <taxon>Bacillales</taxon>
        <taxon>Paenibacillaceae</taxon>
        <taxon>Paenibacillus</taxon>
    </lineage>
</organism>
<dbReference type="PROSITE" id="PS51935">
    <property type="entry name" value="NLPC_P60"/>
    <property type="match status" value="1"/>
</dbReference>